<accession>U4L4I2</accession>
<feature type="compositionally biased region" description="Polar residues" evidence="1">
    <location>
        <begin position="124"/>
        <end position="159"/>
    </location>
</feature>
<proteinExistence type="predicted"/>
<organism evidence="3 4">
    <name type="scientific">Pyronema omphalodes (strain CBS 100304)</name>
    <name type="common">Pyronema confluens</name>
    <dbReference type="NCBI Taxonomy" id="1076935"/>
    <lineage>
        <taxon>Eukaryota</taxon>
        <taxon>Fungi</taxon>
        <taxon>Dikarya</taxon>
        <taxon>Ascomycota</taxon>
        <taxon>Pezizomycotina</taxon>
        <taxon>Pezizomycetes</taxon>
        <taxon>Pezizales</taxon>
        <taxon>Pyronemataceae</taxon>
        <taxon>Pyronema</taxon>
    </lineage>
</organism>
<dbReference type="AlphaFoldDB" id="U4L4I2"/>
<keyword evidence="2" id="KW-0812">Transmembrane</keyword>
<name>U4L4I2_PYROM</name>
<evidence type="ECO:0000313" key="4">
    <source>
        <dbReference type="Proteomes" id="UP000018144"/>
    </source>
</evidence>
<evidence type="ECO:0000256" key="2">
    <source>
        <dbReference type="SAM" id="Phobius"/>
    </source>
</evidence>
<gene>
    <name evidence="3" type="ORF">PCON_10239</name>
</gene>
<feature type="region of interest" description="Disordered" evidence="1">
    <location>
        <begin position="67"/>
        <end position="159"/>
    </location>
</feature>
<keyword evidence="4" id="KW-1185">Reference proteome</keyword>
<feature type="compositionally biased region" description="Pro residues" evidence="1">
    <location>
        <begin position="109"/>
        <end position="120"/>
    </location>
</feature>
<feature type="transmembrane region" description="Helical" evidence="2">
    <location>
        <begin position="20"/>
        <end position="42"/>
    </location>
</feature>
<reference evidence="3 4" key="1">
    <citation type="journal article" date="2013" name="PLoS Genet.">
        <title>The genome and development-dependent transcriptomes of Pyronema confluens: a window into fungal evolution.</title>
        <authorList>
            <person name="Traeger S."/>
            <person name="Altegoer F."/>
            <person name="Freitag M."/>
            <person name="Gabaldon T."/>
            <person name="Kempken F."/>
            <person name="Kumar A."/>
            <person name="Marcet-Houben M."/>
            <person name="Poggeler S."/>
            <person name="Stajich J.E."/>
            <person name="Nowrousian M."/>
        </authorList>
    </citation>
    <scope>NUCLEOTIDE SEQUENCE [LARGE SCALE GENOMIC DNA]</scope>
    <source>
        <strain evidence="4">CBS 100304</strain>
        <tissue evidence="3">Vegetative mycelium</tissue>
    </source>
</reference>
<dbReference type="EMBL" id="HF935554">
    <property type="protein sequence ID" value="CCX10645.1"/>
    <property type="molecule type" value="Genomic_DNA"/>
</dbReference>
<evidence type="ECO:0000313" key="3">
    <source>
        <dbReference type="EMBL" id="CCX10645.1"/>
    </source>
</evidence>
<keyword evidence="2" id="KW-1133">Transmembrane helix</keyword>
<evidence type="ECO:0000256" key="1">
    <source>
        <dbReference type="SAM" id="MobiDB-lite"/>
    </source>
</evidence>
<keyword evidence="2" id="KW-0472">Membrane</keyword>
<dbReference type="Proteomes" id="UP000018144">
    <property type="component" value="Unassembled WGS sequence"/>
</dbReference>
<sequence>MSLSKRLFQMTAQPLSKSAIAAVACAGVFVVLFFVGLGVFCYKYYRSSRKPNPVHIGPNARFSTVLDKEKGGFSDDSSTDSSIQKPEKTRQKPLEVVVDSEPMSMSPALPSPIPSPPPSANPSTLNGSMLNVQNQGGRQSAVSTTHSMEGPATSTRQLL</sequence>
<dbReference type="OrthoDB" id="10464612at2759"/>
<protein>
    <submittedName>
        <fullName evidence="3">Uncharacterized protein</fullName>
    </submittedName>
</protein>